<evidence type="ECO:0000313" key="4">
    <source>
        <dbReference type="Proteomes" id="UP001221189"/>
    </source>
</evidence>
<protein>
    <recommendedName>
        <fullName evidence="5">Type II secretion system protein GspC N-terminal domain-containing protein</fullName>
    </recommendedName>
</protein>
<reference evidence="3 4" key="1">
    <citation type="submission" date="2022-10" db="EMBL/GenBank/DDBJ databases">
        <title>Paucibacter sp. hw1 Genome sequencing.</title>
        <authorList>
            <person name="Park S."/>
        </authorList>
    </citation>
    <scope>NUCLEOTIDE SEQUENCE [LARGE SCALE GENOMIC DNA]</scope>
    <source>
        <strain evidence="4">hw1</strain>
    </source>
</reference>
<proteinExistence type="predicted"/>
<organism evidence="3 4">
    <name type="scientific">Roseateles albus</name>
    <dbReference type="NCBI Taxonomy" id="2987525"/>
    <lineage>
        <taxon>Bacteria</taxon>
        <taxon>Pseudomonadati</taxon>
        <taxon>Pseudomonadota</taxon>
        <taxon>Betaproteobacteria</taxon>
        <taxon>Burkholderiales</taxon>
        <taxon>Sphaerotilaceae</taxon>
        <taxon>Roseateles</taxon>
    </lineage>
</organism>
<sequence>MRAQLRSRLLMGALSLSLAATAWVASREEEEGAASNTAAQGLPRVGLAKPAPPKSQAWPAGWPAALAAPTSKDGPAWPEAAAIARQSWGLAAVAEADIASAPAPSKAKAGPGDSAAEAAPPAAPLMDYQLLGRMDEAGRPRIVLSNAQRTLVLGVGELIDQQWRIDAIGPTGAQLTWLAGGQKQNLAFSSP</sequence>
<dbReference type="EMBL" id="JAQQXT010000003">
    <property type="protein sequence ID" value="MDC8771003.1"/>
    <property type="molecule type" value="Genomic_DNA"/>
</dbReference>
<feature type="region of interest" description="Disordered" evidence="1">
    <location>
        <begin position="34"/>
        <end position="60"/>
    </location>
</feature>
<feature type="signal peptide" evidence="2">
    <location>
        <begin position="1"/>
        <end position="22"/>
    </location>
</feature>
<evidence type="ECO:0008006" key="5">
    <source>
        <dbReference type="Google" id="ProtNLM"/>
    </source>
</evidence>
<evidence type="ECO:0000256" key="1">
    <source>
        <dbReference type="SAM" id="MobiDB-lite"/>
    </source>
</evidence>
<dbReference type="RefSeq" id="WP_273599365.1">
    <property type="nucleotide sequence ID" value="NZ_JAQQXT010000003.1"/>
</dbReference>
<feature type="chain" id="PRO_5046075919" description="Type II secretion system protein GspC N-terminal domain-containing protein" evidence="2">
    <location>
        <begin position="23"/>
        <end position="191"/>
    </location>
</feature>
<name>A0ABT5KAQ5_9BURK</name>
<accession>A0ABT5KAQ5</accession>
<keyword evidence="2" id="KW-0732">Signal</keyword>
<comment type="caution">
    <text evidence="3">The sequence shown here is derived from an EMBL/GenBank/DDBJ whole genome shotgun (WGS) entry which is preliminary data.</text>
</comment>
<keyword evidence="4" id="KW-1185">Reference proteome</keyword>
<evidence type="ECO:0000313" key="3">
    <source>
        <dbReference type="EMBL" id="MDC8771003.1"/>
    </source>
</evidence>
<dbReference type="Proteomes" id="UP001221189">
    <property type="component" value="Unassembled WGS sequence"/>
</dbReference>
<gene>
    <name evidence="3" type="ORF">PRZ03_05415</name>
</gene>
<evidence type="ECO:0000256" key="2">
    <source>
        <dbReference type="SAM" id="SignalP"/>
    </source>
</evidence>